<comment type="similarity">
    <text evidence="2 12">Belongs to the peptidase M48B family.</text>
</comment>
<evidence type="ECO:0000256" key="12">
    <source>
        <dbReference type="HAMAP-Rule" id="MF_00188"/>
    </source>
</evidence>
<name>A0A161PUC3_9PROT</name>
<dbReference type="GeneID" id="97242966"/>
<comment type="subcellular location">
    <subcellularLocation>
        <location evidence="1 12">Cell membrane</location>
        <topology evidence="1 12">Multi-pass membrane protein</topology>
    </subcellularLocation>
</comment>
<dbReference type="Proteomes" id="UP000075787">
    <property type="component" value="Unassembled WGS sequence"/>
</dbReference>
<feature type="compositionally biased region" description="Basic and acidic residues" evidence="13">
    <location>
        <begin position="43"/>
        <end position="52"/>
    </location>
</feature>
<keyword evidence="5 12" id="KW-0812">Transmembrane</keyword>
<accession>A0A161PUC3</accession>
<proteinExistence type="inferred from homology"/>
<feature type="transmembrane region" description="Helical" evidence="12">
    <location>
        <begin position="272"/>
        <end position="291"/>
    </location>
</feature>
<feature type="transmembrane region" description="Helical" evidence="12">
    <location>
        <begin position="76"/>
        <end position="98"/>
    </location>
</feature>
<organism evidence="15 16">
    <name type="scientific">Tistrella mobilis</name>
    <dbReference type="NCBI Taxonomy" id="171437"/>
    <lineage>
        <taxon>Bacteria</taxon>
        <taxon>Pseudomonadati</taxon>
        <taxon>Pseudomonadota</taxon>
        <taxon>Alphaproteobacteria</taxon>
        <taxon>Geminicoccales</taxon>
        <taxon>Geminicoccaceae</taxon>
        <taxon>Tistrella</taxon>
    </lineage>
</organism>
<reference evidence="15 16" key="1">
    <citation type="submission" date="2015-12" db="EMBL/GenBank/DDBJ databases">
        <title>Genome sequence of Tistrella mobilis MCCC 1A02139.</title>
        <authorList>
            <person name="Lu L."/>
            <person name="Lai Q."/>
            <person name="Shao Z."/>
            <person name="Qian P."/>
        </authorList>
    </citation>
    <scope>NUCLEOTIDE SEQUENCE [LARGE SCALE GENOMIC DNA]</scope>
    <source>
        <strain evidence="15 16">MCCC 1A02139</strain>
    </source>
</reference>
<comment type="cofactor">
    <cofactor evidence="12">
        <name>Zn(2+)</name>
        <dbReference type="ChEBI" id="CHEBI:29105"/>
    </cofactor>
    <text evidence="12">Binds 1 zinc ion per subunit.</text>
</comment>
<keyword evidence="9 12" id="KW-1133">Transmembrane helix</keyword>
<comment type="caution">
    <text evidence="15">The sequence shown here is derived from an EMBL/GenBank/DDBJ whole genome shotgun (WGS) entry which is preliminary data.</text>
</comment>
<evidence type="ECO:0000259" key="14">
    <source>
        <dbReference type="Pfam" id="PF01435"/>
    </source>
</evidence>
<feature type="active site" evidence="12">
    <location>
        <position position="222"/>
    </location>
</feature>
<keyword evidence="10 12" id="KW-0482">Metalloprotease</keyword>
<sequence length="387" mass="41127">MARGKGWRPWQRQASPWARRGPWDTGTDPVPDEGTMPDPAPDPIRETEDRPEPVEGIRIDRTDFAGAIRANRRKSLAICLGLTLFGVALGYLVGWWVAPPYVPEGAGLPAVLLSGGGAVGAAVMAVAGGLWSTLALTTGDRMALGIAGAREADPIADRRLHNVVEEMAIAAGLPKPRVMVIETDMPNAFAAGLRPEKGTIAVTRGLMNRLSRDELQAVVAHETGHLANGDSRYMVVVSVMVGLIVIVAAMARNMAYFGGGSRRGSDRNGGNALALVALLLMVVAILAPFAAQAMQFALSRQREYLADATAVKLTRNPKAMIGALMRLDEAAAATGRDAPTSARALEALWIVNPLDGPGESGRRRRRAGLFSTHPSIDDRIARIRAMG</sequence>
<evidence type="ECO:0000256" key="13">
    <source>
        <dbReference type="SAM" id="MobiDB-lite"/>
    </source>
</evidence>
<evidence type="ECO:0000256" key="10">
    <source>
        <dbReference type="ARBA" id="ARBA00023049"/>
    </source>
</evidence>
<dbReference type="InterPro" id="IPR022919">
    <property type="entry name" value="Pept_M48_protease_HtpX"/>
</dbReference>
<evidence type="ECO:0000256" key="7">
    <source>
        <dbReference type="ARBA" id="ARBA00022801"/>
    </source>
</evidence>
<dbReference type="InterPro" id="IPR050083">
    <property type="entry name" value="HtpX_protease"/>
</dbReference>
<dbReference type="GO" id="GO:0008270">
    <property type="term" value="F:zinc ion binding"/>
    <property type="evidence" value="ECO:0007669"/>
    <property type="project" value="UniProtKB-UniRule"/>
</dbReference>
<feature type="binding site" evidence="12">
    <location>
        <position position="225"/>
    </location>
    <ligand>
        <name>Zn(2+)</name>
        <dbReference type="ChEBI" id="CHEBI:29105"/>
        <note>catalytic</note>
    </ligand>
</feature>
<evidence type="ECO:0000256" key="6">
    <source>
        <dbReference type="ARBA" id="ARBA00022723"/>
    </source>
</evidence>
<feature type="transmembrane region" description="Helical" evidence="12">
    <location>
        <begin position="233"/>
        <end position="252"/>
    </location>
</feature>
<evidence type="ECO:0000256" key="9">
    <source>
        <dbReference type="ARBA" id="ARBA00022989"/>
    </source>
</evidence>
<keyword evidence="11 12" id="KW-0472">Membrane</keyword>
<dbReference type="EMBL" id="LPZR01000113">
    <property type="protein sequence ID" value="KYO53476.1"/>
    <property type="molecule type" value="Genomic_DNA"/>
</dbReference>
<dbReference type="HAMAP" id="MF_00188">
    <property type="entry name" value="Pept_M48_protease_HtpX"/>
    <property type="match status" value="1"/>
</dbReference>
<dbReference type="InterPro" id="IPR001915">
    <property type="entry name" value="Peptidase_M48"/>
</dbReference>
<dbReference type="PANTHER" id="PTHR43221">
    <property type="entry name" value="PROTEASE HTPX"/>
    <property type="match status" value="1"/>
</dbReference>
<evidence type="ECO:0000256" key="5">
    <source>
        <dbReference type="ARBA" id="ARBA00022692"/>
    </source>
</evidence>
<dbReference type="PANTHER" id="PTHR43221:SF1">
    <property type="entry name" value="PROTEASE HTPX"/>
    <property type="match status" value="1"/>
</dbReference>
<feature type="domain" description="Peptidase M48" evidence="14">
    <location>
        <begin position="156"/>
        <end position="385"/>
    </location>
</feature>
<dbReference type="GO" id="GO:0006508">
    <property type="term" value="P:proteolysis"/>
    <property type="evidence" value="ECO:0007669"/>
    <property type="project" value="UniProtKB-KW"/>
</dbReference>
<protein>
    <recommendedName>
        <fullName evidence="12">Protease HtpX homolog</fullName>
        <ecNumber evidence="12">3.4.24.-</ecNumber>
    </recommendedName>
</protein>
<dbReference type="CDD" id="cd07340">
    <property type="entry name" value="M48B_Htpx_like"/>
    <property type="match status" value="1"/>
</dbReference>
<evidence type="ECO:0000256" key="11">
    <source>
        <dbReference type="ARBA" id="ARBA00023136"/>
    </source>
</evidence>
<dbReference type="GO" id="GO:0004222">
    <property type="term" value="F:metalloendopeptidase activity"/>
    <property type="evidence" value="ECO:0007669"/>
    <property type="project" value="UniProtKB-UniRule"/>
</dbReference>
<evidence type="ECO:0000256" key="1">
    <source>
        <dbReference type="ARBA" id="ARBA00004651"/>
    </source>
</evidence>
<evidence type="ECO:0000256" key="3">
    <source>
        <dbReference type="ARBA" id="ARBA00022475"/>
    </source>
</evidence>
<gene>
    <name evidence="12" type="primary">htpX</name>
    <name evidence="15" type="ORF">AUP44_03785</name>
</gene>
<dbReference type="AlphaFoldDB" id="A0A161PUC3"/>
<keyword evidence="3 12" id="KW-1003">Cell membrane</keyword>
<feature type="region of interest" description="Disordered" evidence="13">
    <location>
        <begin position="1"/>
        <end position="52"/>
    </location>
</feature>
<evidence type="ECO:0000256" key="2">
    <source>
        <dbReference type="ARBA" id="ARBA00009779"/>
    </source>
</evidence>
<keyword evidence="6 12" id="KW-0479">Metal-binding</keyword>
<dbReference type="RefSeq" id="WP_062763638.1">
    <property type="nucleotide sequence ID" value="NZ_CP121045.1"/>
</dbReference>
<feature type="binding site" evidence="12">
    <location>
        <position position="303"/>
    </location>
    <ligand>
        <name>Zn(2+)</name>
        <dbReference type="ChEBI" id="CHEBI:29105"/>
        <note>catalytic</note>
    </ligand>
</feature>
<dbReference type="OrthoDB" id="15218at2"/>
<evidence type="ECO:0000313" key="15">
    <source>
        <dbReference type="EMBL" id="KYO53476.1"/>
    </source>
</evidence>
<keyword evidence="4 12" id="KW-0645">Protease</keyword>
<feature type="binding site" evidence="12">
    <location>
        <position position="221"/>
    </location>
    <ligand>
        <name>Zn(2+)</name>
        <dbReference type="ChEBI" id="CHEBI:29105"/>
        <note>catalytic</note>
    </ligand>
</feature>
<evidence type="ECO:0000256" key="4">
    <source>
        <dbReference type="ARBA" id="ARBA00022670"/>
    </source>
</evidence>
<dbReference type="EC" id="3.4.24.-" evidence="12"/>
<evidence type="ECO:0000313" key="16">
    <source>
        <dbReference type="Proteomes" id="UP000075787"/>
    </source>
</evidence>
<dbReference type="GO" id="GO:0005886">
    <property type="term" value="C:plasma membrane"/>
    <property type="evidence" value="ECO:0007669"/>
    <property type="project" value="UniProtKB-SubCell"/>
</dbReference>
<feature type="transmembrane region" description="Helical" evidence="12">
    <location>
        <begin position="110"/>
        <end position="134"/>
    </location>
</feature>
<keyword evidence="7 12" id="KW-0378">Hydrolase</keyword>
<dbReference type="Gene3D" id="3.30.2010.10">
    <property type="entry name" value="Metalloproteases ('zincins'), catalytic domain"/>
    <property type="match status" value="1"/>
</dbReference>
<dbReference type="Pfam" id="PF01435">
    <property type="entry name" value="Peptidase_M48"/>
    <property type="match status" value="1"/>
</dbReference>
<evidence type="ECO:0000256" key="8">
    <source>
        <dbReference type="ARBA" id="ARBA00022833"/>
    </source>
</evidence>
<keyword evidence="8 12" id="KW-0862">Zinc</keyword>